<dbReference type="InterPro" id="IPR010982">
    <property type="entry name" value="Lambda_DNA-bd_dom_sf"/>
</dbReference>
<dbReference type="AlphaFoldDB" id="A0A0N1MM55"/>
<evidence type="ECO:0000313" key="2">
    <source>
        <dbReference type="EMBL" id="KPH50504.1"/>
    </source>
</evidence>
<dbReference type="GO" id="GO:0003677">
    <property type="term" value="F:DNA binding"/>
    <property type="evidence" value="ECO:0007669"/>
    <property type="project" value="InterPro"/>
</dbReference>
<accession>A0A0N1MM55</accession>
<dbReference type="InterPro" id="IPR001387">
    <property type="entry name" value="Cro/C1-type_HTH"/>
</dbReference>
<gene>
    <name evidence="3" type="ORF">HPU229334_07590</name>
    <name evidence="2" type="ORF">HPU229336_02775</name>
</gene>
<name>A0A0N1MM55_9HELI</name>
<feature type="domain" description="HTH cro/C1-type" evidence="1">
    <location>
        <begin position="21"/>
        <end position="78"/>
    </location>
</feature>
<protein>
    <submittedName>
        <fullName evidence="3">XRE family transcriptional regulator</fullName>
    </submittedName>
</protein>
<dbReference type="SUPFAM" id="SSF47413">
    <property type="entry name" value="lambda repressor-like DNA-binding domains"/>
    <property type="match status" value="1"/>
</dbReference>
<evidence type="ECO:0000313" key="4">
    <source>
        <dbReference type="Proteomes" id="UP000037800"/>
    </source>
</evidence>
<dbReference type="PATRIC" id="fig|35818.10.peg.575"/>
<reference evidence="4 5" key="1">
    <citation type="submission" date="2014-06" db="EMBL/GenBank/DDBJ databases">
        <title>Helicobacter pullorum isolates in fresh chicken meat - phenotypic and genotypic features.</title>
        <authorList>
            <person name="Borges V."/>
            <person name="Santos A."/>
            <person name="Correia C.B."/>
            <person name="Saraiva M."/>
            <person name="Menard A."/>
            <person name="Vieira L."/>
            <person name="Sampaio D.A."/>
            <person name="Gomes J.P."/>
            <person name="Oleastro M."/>
        </authorList>
    </citation>
    <scope>NUCLEOTIDE SEQUENCE [LARGE SCALE GENOMIC DNA]</scope>
    <source>
        <strain evidence="3 5">229334/12</strain>
        <strain evidence="2 4">229336/12</strain>
    </source>
</reference>
<dbReference type="EMBL" id="JNUR01000018">
    <property type="protein sequence ID" value="KPH50504.1"/>
    <property type="molecule type" value="Genomic_DNA"/>
</dbReference>
<evidence type="ECO:0000313" key="3">
    <source>
        <dbReference type="EMBL" id="KPH55673.1"/>
    </source>
</evidence>
<dbReference type="PROSITE" id="PS50943">
    <property type="entry name" value="HTH_CROC1"/>
    <property type="match status" value="1"/>
</dbReference>
<evidence type="ECO:0000259" key="1">
    <source>
        <dbReference type="PROSITE" id="PS50943"/>
    </source>
</evidence>
<evidence type="ECO:0000313" key="5">
    <source>
        <dbReference type="Proteomes" id="UP000037997"/>
    </source>
</evidence>
<organism evidence="3 5">
    <name type="scientific">Helicobacter pullorum</name>
    <dbReference type="NCBI Taxonomy" id="35818"/>
    <lineage>
        <taxon>Bacteria</taxon>
        <taxon>Pseudomonadati</taxon>
        <taxon>Campylobacterota</taxon>
        <taxon>Epsilonproteobacteria</taxon>
        <taxon>Campylobacterales</taxon>
        <taxon>Helicobacteraceae</taxon>
        <taxon>Helicobacter</taxon>
    </lineage>
</organism>
<proteinExistence type="predicted"/>
<dbReference type="Gene3D" id="1.10.260.40">
    <property type="entry name" value="lambda repressor-like DNA-binding domains"/>
    <property type="match status" value="1"/>
</dbReference>
<dbReference type="Pfam" id="PF01381">
    <property type="entry name" value="HTH_3"/>
    <property type="match status" value="1"/>
</dbReference>
<dbReference type="SMART" id="SM00530">
    <property type="entry name" value="HTH_XRE"/>
    <property type="match status" value="1"/>
</dbReference>
<comment type="caution">
    <text evidence="3">The sequence shown here is derived from an EMBL/GenBank/DDBJ whole genome shotgun (WGS) entry which is preliminary data.</text>
</comment>
<sequence>MFEDFSKEEIENFHRKIAKNIATIRKEKGFSQLDLSLAIGYKSVSLVGGAEAGYKNIHYNLEHLYKIAKVLEVEIGDFFKGI</sequence>
<dbReference type="EMBL" id="JNOC01000035">
    <property type="protein sequence ID" value="KPH55673.1"/>
    <property type="molecule type" value="Genomic_DNA"/>
</dbReference>
<dbReference type="Proteomes" id="UP000037997">
    <property type="component" value="Unassembled WGS sequence"/>
</dbReference>
<dbReference type="RefSeq" id="WP_054195404.1">
    <property type="nucleotide sequence ID" value="NZ_CAJFGW010000010.1"/>
</dbReference>
<dbReference type="STRING" id="35818.HPU229336_02775"/>
<dbReference type="Proteomes" id="UP000037800">
    <property type="component" value="Unassembled WGS sequence"/>
</dbReference>